<feature type="transmembrane region" description="Helical" evidence="5">
    <location>
        <begin position="34"/>
        <end position="58"/>
    </location>
</feature>
<dbReference type="Gene3D" id="1.20.1070.10">
    <property type="entry name" value="Rhodopsin 7-helix transmembrane proteins"/>
    <property type="match status" value="1"/>
</dbReference>
<dbReference type="PROSITE" id="PS50262">
    <property type="entry name" value="G_PROTEIN_RECEP_F1_2"/>
    <property type="match status" value="1"/>
</dbReference>
<dbReference type="EMBL" id="CAJEWN010001185">
    <property type="protein sequence ID" value="CAD2195174.1"/>
    <property type="molecule type" value="Genomic_DNA"/>
</dbReference>
<dbReference type="InterPro" id="IPR017452">
    <property type="entry name" value="GPCR_Rhodpsn_7TM"/>
</dbReference>
<feature type="transmembrane region" description="Helical" evidence="5">
    <location>
        <begin position="246"/>
        <end position="268"/>
    </location>
</feature>
<dbReference type="OrthoDB" id="5895596at2759"/>
<feature type="transmembrane region" description="Helical" evidence="5">
    <location>
        <begin position="172"/>
        <end position="192"/>
    </location>
</feature>
<feature type="transmembrane region" description="Helical" evidence="5">
    <location>
        <begin position="212"/>
        <end position="234"/>
    </location>
</feature>
<accession>A0A6V7X7A6</accession>
<feature type="transmembrane region" description="Helical" evidence="5">
    <location>
        <begin position="116"/>
        <end position="138"/>
    </location>
</feature>
<organism evidence="7 8">
    <name type="scientific">Meloidogyne enterolobii</name>
    <name type="common">Root-knot nematode worm</name>
    <name type="synonym">Meloidogyne mayaguensis</name>
    <dbReference type="NCBI Taxonomy" id="390850"/>
    <lineage>
        <taxon>Eukaryota</taxon>
        <taxon>Metazoa</taxon>
        <taxon>Ecdysozoa</taxon>
        <taxon>Nematoda</taxon>
        <taxon>Chromadorea</taxon>
        <taxon>Rhabditida</taxon>
        <taxon>Tylenchina</taxon>
        <taxon>Tylenchomorpha</taxon>
        <taxon>Tylenchoidea</taxon>
        <taxon>Meloidogynidae</taxon>
        <taxon>Meloidogyninae</taxon>
        <taxon>Meloidogyne</taxon>
    </lineage>
</organism>
<dbReference type="InterPro" id="IPR019421">
    <property type="entry name" value="7TM_GPCR_serpentine_rcpt_Srd"/>
</dbReference>
<evidence type="ECO:0000256" key="3">
    <source>
        <dbReference type="ARBA" id="ARBA00022989"/>
    </source>
</evidence>
<evidence type="ECO:0000256" key="1">
    <source>
        <dbReference type="ARBA" id="ARBA00004370"/>
    </source>
</evidence>
<comment type="subcellular location">
    <subcellularLocation>
        <location evidence="1">Membrane</location>
    </subcellularLocation>
</comment>
<evidence type="ECO:0000259" key="6">
    <source>
        <dbReference type="PROSITE" id="PS50262"/>
    </source>
</evidence>
<comment type="caution">
    <text evidence="7">The sequence shown here is derived from an EMBL/GenBank/DDBJ whole genome shotgun (WGS) entry which is preliminary data.</text>
</comment>
<proteinExistence type="predicted"/>
<evidence type="ECO:0000313" key="8">
    <source>
        <dbReference type="Proteomes" id="UP000580250"/>
    </source>
</evidence>
<feature type="domain" description="G-protein coupled receptors family 1 profile" evidence="6">
    <location>
        <begin position="21"/>
        <end position="266"/>
    </location>
</feature>
<evidence type="ECO:0000256" key="4">
    <source>
        <dbReference type="ARBA" id="ARBA00023136"/>
    </source>
</evidence>
<name>A0A6V7X7A6_MELEN</name>
<evidence type="ECO:0000256" key="2">
    <source>
        <dbReference type="ARBA" id="ARBA00022692"/>
    </source>
</evidence>
<dbReference type="Pfam" id="PF10317">
    <property type="entry name" value="7TM_GPCR_Srd"/>
    <property type="match status" value="1"/>
</dbReference>
<feature type="transmembrane region" description="Helical" evidence="5">
    <location>
        <begin position="78"/>
        <end position="104"/>
    </location>
</feature>
<keyword evidence="4 5" id="KW-0472">Membrane</keyword>
<reference evidence="7 8" key="1">
    <citation type="submission" date="2020-08" db="EMBL/GenBank/DDBJ databases">
        <authorList>
            <person name="Koutsovoulos G."/>
            <person name="Danchin GJ E."/>
        </authorList>
    </citation>
    <scope>NUCLEOTIDE SEQUENCE [LARGE SCALE GENOMIC DNA]</scope>
</reference>
<evidence type="ECO:0000256" key="5">
    <source>
        <dbReference type="SAM" id="Phobius"/>
    </source>
</evidence>
<sequence>MYILKKKEGPALELPHLVQFRNIFGIKICYYSRIVTYLMPIFIIIYSIIYLIYLIHIIPNGILISLMKEDYNPFICYIVITLWIYIGVLNTHGLCVQFIYRYLVLNRNKKINFRRYLFMVSISLFVTLFYVLDMYFFIIPYSNGGIKYFDNFNKTWPFIQYKMDTMNVLTQLPVVLIGISAYSIIFICGFKMVRYVNLNTNLDGNLKRLNKLLTKVLIILAIVPFVNQAGVIFIMTFSETNNITNIIRIFILINYHLTPVFNPIICILTNTPYRNAIFNRSQVNPQ</sequence>
<keyword evidence="3 5" id="KW-1133">Transmembrane helix</keyword>
<dbReference type="AlphaFoldDB" id="A0A6V7X7A6"/>
<dbReference type="GO" id="GO:0016020">
    <property type="term" value="C:membrane"/>
    <property type="evidence" value="ECO:0007669"/>
    <property type="project" value="UniProtKB-SubCell"/>
</dbReference>
<protein>
    <recommendedName>
        <fullName evidence="6">G-protein coupled receptors family 1 profile domain-containing protein</fullName>
    </recommendedName>
</protein>
<keyword evidence="2 5" id="KW-0812">Transmembrane</keyword>
<dbReference type="Proteomes" id="UP000580250">
    <property type="component" value="Unassembled WGS sequence"/>
</dbReference>
<dbReference type="SUPFAM" id="SSF81321">
    <property type="entry name" value="Family A G protein-coupled receptor-like"/>
    <property type="match status" value="1"/>
</dbReference>
<gene>
    <name evidence="7" type="ORF">MENT_LOCUS48242</name>
</gene>
<evidence type="ECO:0000313" key="7">
    <source>
        <dbReference type="EMBL" id="CAD2195174.1"/>
    </source>
</evidence>